<name>A0A401SSS5_CHIPU</name>
<accession>A0A401SSS5</accession>
<dbReference type="EMBL" id="BEZZ01000517">
    <property type="protein sequence ID" value="GCC33441.1"/>
    <property type="molecule type" value="Genomic_DNA"/>
</dbReference>
<protein>
    <submittedName>
        <fullName evidence="1">Uncharacterized protein</fullName>
    </submittedName>
</protein>
<organism evidence="1 2">
    <name type="scientific">Chiloscyllium punctatum</name>
    <name type="common">Brownbanded bambooshark</name>
    <name type="synonym">Hemiscyllium punctatum</name>
    <dbReference type="NCBI Taxonomy" id="137246"/>
    <lineage>
        <taxon>Eukaryota</taxon>
        <taxon>Metazoa</taxon>
        <taxon>Chordata</taxon>
        <taxon>Craniata</taxon>
        <taxon>Vertebrata</taxon>
        <taxon>Chondrichthyes</taxon>
        <taxon>Elasmobranchii</taxon>
        <taxon>Galeomorphii</taxon>
        <taxon>Galeoidea</taxon>
        <taxon>Orectolobiformes</taxon>
        <taxon>Hemiscylliidae</taxon>
        <taxon>Chiloscyllium</taxon>
    </lineage>
</organism>
<reference evidence="1 2" key="1">
    <citation type="journal article" date="2018" name="Nat. Ecol. Evol.">
        <title>Shark genomes provide insights into elasmobranch evolution and the origin of vertebrates.</title>
        <authorList>
            <person name="Hara Y"/>
            <person name="Yamaguchi K"/>
            <person name="Onimaru K"/>
            <person name="Kadota M"/>
            <person name="Koyanagi M"/>
            <person name="Keeley SD"/>
            <person name="Tatsumi K"/>
            <person name="Tanaka K"/>
            <person name="Motone F"/>
            <person name="Kageyama Y"/>
            <person name="Nozu R"/>
            <person name="Adachi N"/>
            <person name="Nishimura O"/>
            <person name="Nakagawa R"/>
            <person name="Tanegashima C"/>
            <person name="Kiyatake I"/>
            <person name="Matsumoto R"/>
            <person name="Murakumo K"/>
            <person name="Nishida K"/>
            <person name="Terakita A"/>
            <person name="Kuratani S"/>
            <person name="Sato K"/>
            <person name="Hyodo S Kuraku.S."/>
        </authorList>
    </citation>
    <scope>NUCLEOTIDE SEQUENCE [LARGE SCALE GENOMIC DNA]</scope>
</reference>
<proteinExistence type="predicted"/>
<evidence type="ECO:0000313" key="1">
    <source>
        <dbReference type="EMBL" id="GCC33441.1"/>
    </source>
</evidence>
<comment type="caution">
    <text evidence="1">The sequence shown here is derived from an EMBL/GenBank/DDBJ whole genome shotgun (WGS) entry which is preliminary data.</text>
</comment>
<gene>
    <name evidence="1" type="ORF">chiPu_0011910</name>
</gene>
<dbReference type="AlphaFoldDB" id="A0A401SSS5"/>
<dbReference type="Proteomes" id="UP000287033">
    <property type="component" value="Unassembled WGS sequence"/>
</dbReference>
<sequence length="172" mass="19024">MKPTLQSGLLRREPTLNHMGLGSAWMNISLTRAHQLIINSDTKLQLMTLKKEGPTMRELERERDLLFRMEQQALAVIQQLGLKRGASLDNSNKKQHQSKLTGCLTLLARVTWETLVTAGTIVNVKTASVHRARRAAAHVVQLAAANVLRVVCAKEPATNVAAVSENLQRGLF</sequence>
<keyword evidence="2" id="KW-1185">Reference proteome</keyword>
<evidence type="ECO:0000313" key="2">
    <source>
        <dbReference type="Proteomes" id="UP000287033"/>
    </source>
</evidence>